<accession>A0A1I7WMS3</accession>
<keyword evidence="1" id="KW-1185">Reference proteome</keyword>
<sequence>MHDRCVDERMYNANDCQHRITAAKGVWPQVHPSDAPTLVSLISLTSEMKEDRQAPQLARRHPRWSTEGKYVTDRGARIRRALEKTMKREERERQHASIYSS</sequence>
<evidence type="ECO:0000313" key="2">
    <source>
        <dbReference type="WBParaSite" id="Hba_06387"/>
    </source>
</evidence>
<evidence type="ECO:0000313" key="1">
    <source>
        <dbReference type="Proteomes" id="UP000095283"/>
    </source>
</evidence>
<organism evidence="1 2">
    <name type="scientific">Heterorhabditis bacteriophora</name>
    <name type="common">Entomopathogenic nematode worm</name>
    <dbReference type="NCBI Taxonomy" id="37862"/>
    <lineage>
        <taxon>Eukaryota</taxon>
        <taxon>Metazoa</taxon>
        <taxon>Ecdysozoa</taxon>
        <taxon>Nematoda</taxon>
        <taxon>Chromadorea</taxon>
        <taxon>Rhabditida</taxon>
        <taxon>Rhabditina</taxon>
        <taxon>Rhabditomorpha</taxon>
        <taxon>Strongyloidea</taxon>
        <taxon>Heterorhabditidae</taxon>
        <taxon>Heterorhabditis</taxon>
    </lineage>
</organism>
<dbReference type="WBParaSite" id="Hba_06387">
    <property type="protein sequence ID" value="Hba_06387"/>
    <property type="gene ID" value="Hba_06387"/>
</dbReference>
<name>A0A1I7WMS3_HETBA</name>
<protein>
    <submittedName>
        <fullName evidence="2">Uncharacterized protein</fullName>
    </submittedName>
</protein>
<dbReference type="Proteomes" id="UP000095283">
    <property type="component" value="Unplaced"/>
</dbReference>
<proteinExistence type="predicted"/>
<dbReference type="AlphaFoldDB" id="A0A1I7WMS3"/>
<reference evidence="2" key="1">
    <citation type="submission" date="2016-11" db="UniProtKB">
        <authorList>
            <consortium name="WormBaseParasite"/>
        </authorList>
    </citation>
    <scope>IDENTIFICATION</scope>
</reference>